<evidence type="ECO:0000313" key="3">
    <source>
        <dbReference type="EMBL" id="RZT02242.1"/>
    </source>
</evidence>
<dbReference type="SUPFAM" id="SSF53041">
    <property type="entry name" value="Resolvase-like"/>
    <property type="match status" value="1"/>
</dbReference>
<dbReference type="InterPro" id="IPR006119">
    <property type="entry name" value="Resolv_N"/>
</dbReference>
<evidence type="ECO:0000259" key="2">
    <source>
        <dbReference type="PROSITE" id="PS51737"/>
    </source>
</evidence>
<accession>A0A4Q7PMV5</accession>
<feature type="domain" description="Resolvase/invertase-type recombinase catalytic" evidence="1">
    <location>
        <begin position="2"/>
        <end position="151"/>
    </location>
</feature>
<dbReference type="PROSITE" id="PS51737">
    <property type="entry name" value="RECOMBINASE_DNA_BIND"/>
    <property type="match status" value="1"/>
</dbReference>
<keyword evidence="4" id="KW-1185">Reference proteome</keyword>
<name>A0A4Q7PMV5_9FIRM</name>
<sequence>MCFAIYSRKSRFTGKGESIENQVTVCRQYIESRYGKEEAQRAQVFEDEGFSGGSLDRPQFRKMIEMAEKGGIQSVVCYRLDRVSRNIGDFAGLIRRLEQWGIGFVSVREQFDTGSPMGRAMMYIASVFSQLERETIAERIRDNMMELAKTGRWLGGRTAYGYRSSCIRREEDGRVRQAYCLEEVPEELGHVRRLFQVFLRNGSLKGAEEALEGVKTRQGKKFTRFSIREILKNPVYCAADRDAWEYFSQKGAGITGDAGLYDGSGGVMAYNRTEQKKGCSHRELPVTEWIVAPGLHAPAVSGREWSQVQHILESHKKSLCEDSK</sequence>
<dbReference type="Pfam" id="PF00239">
    <property type="entry name" value="Resolvase"/>
    <property type="match status" value="1"/>
</dbReference>
<dbReference type="EMBL" id="SGXF01000001">
    <property type="protein sequence ID" value="RZT02242.1"/>
    <property type="molecule type" value="Genomic_DNA"/>
</dbReference>
<feature type="domain" description="Recombinase" evidence="2">
    <location>
        <begin position="159"/>
        <end position="318"/>
    </location>
</feature>
<dbReference type="InterPro" id="IPR050639">
    <property type="entry name" value="SSR_resolvase"/>
</dbReference>
<dbReference type="PROSITE" id="PS51736">
    <property type="entry name" value="RECOMBINASES_3"/>
    <property type="match status" value="1"/>
</dbReference>
<evidence type="ECO:0000259" key="1">
    <source>
        <dbReference type="PROSITE" id="PS51736"/>
    </source>
</evidence>
<dbReference type="PANTHER" id="PTHR30461:SF23">
    <property type="entry name" value="DNA RECOMBINASE-RELATED"/>
    <property type="match status" value="1"/>
</dbReference>
<evidence type="ECO:0000313" key="4">
    <source>
        <dbReference type="Proteomes" id="UP000292927"/>
    </source>
</evidence>
<dbReference type="RefSeq" id="WP_130432443.1">
    <property type="nucleotide sequence ID" value="NZ_SGXF01000001.1"/>
</dbReference>
<proteinExistence type="predicted"/>
<dbReference type="AlphaFoldDB" id="A0A4Q7PMV5"/>
<dbReference type="SMART" id="SM00857">
    <property type="entry name" value="Resolvase"/>
    <property type="match status" value="1"/>
</dbReference>
<dbReference type="Pfam" id="PF07508">
    <property type="entry name" value="Recombinase"/>
    <property type="match status" value="1"/>
</dbReference>
<gene>
    <name evidence="3" type="ORF">EV209_0352</name>
</gene>
<dbReference type="InterPro" id="IPR036162">
    <property type="entry name" value="Resolvase-like_N_sf"/>
</dbReference>
<dbReference type="Gene3D" id="3.40.50.1390">
    <property type="entry name" value="Resolvase, N-terminal catalytic domain"/>
    <property type="match status" value="1"/>
</dbReference>
<dbReference type="GO" id="GO:0003677">
    <property type="term" value="F:DNA binding"/>
    <property type="evidence" value="ECO:0007669"/>
    <property type="project" value="InterPro"/>
</dbReference>
<reference evidence="3 4" key="1">
    <citation type="submission" date="2019-02" db="EMBL/GenBank/DDBJ databases">
        <title>Genomic Encyclopedia of Type Strains, Phase IV (KMG-IV): sequencing the most valuable type-strain genomes for metagenomic binning, comparative biology and taxonomic classification.</title>
        <authorList>
            <person name="Goeker M."/>
        </authorList>
    </citation>
    <scope>NUCLEOTIDE SEQUENCE [LARGE SCALE GENOMIC DNA]</scope>
    <source>
        <strain evidence="3 4">DSM 29486</strain>
    </source>
</reference>
<dbReference type="OrthoDB" id="9781670at2"/>
<dbReference type="GO" id="GO:0000150">
    <property type="term" value="F:DNA strand exchange activity"/>
    <property type="evidence" value="ECO:0007669"/>
    <property type="project" value="InterPro"/>
</dbReference>
<dbReference type="CDD" id="cd03768">
    <property type="entry name" value="SR_ResInv"/>
    <property type="match status" value="1"/>
</dbReference>
<dbReference type="PANTHER" id="PTHR30461">
    <property type="entry name" value="DNA-INVERTASE FROM LAMBDOID PROPHAGE"/>
    <property type="match status" value="1"/>
</dbReference>
<comment type="caution">
    <text evidence="3">The sequence shown here is derived from an EMBL/GenBank/DDBJ whole genome shotgun (WGS) entry which is preliminary data.</text>
</comment>
<dbReference type="InterPro" id="IPR011109">
    <property type="entry name" value="DNA_bind_recombinase_dom"/>
</dbReference>
<dbReference type="Proteomes" id="UP000292927">
    <property type="component" value="Unassembled WGS sequence"/>
</dbReference>
<organism evidence="3 4">
    <name type="scientific">Cuneatibacter caecimuris</name>
    <dbReference type="NCBI Taxonomy" id="1796618"/>
    <lineage>
        <taxon>Bacteria</taxon>
        <taxon>Bacillati</taxon>
        <taxon>Bacillota</taxon>
        <taxon>Clostridia</taxon>
        <taxon>Lachnospirales</taxon>
        <taxon>Lachnospiraceae</taxon>
        <taxon>Cuneatibacter</taxon>
    </lineage>
</organism>
<dbReference type="Gene3D" id="3.90.1750.20">
    <property type="entry name" value="Putative Large Serine Recombinase, Chain B, Domain 2"/>
    <property type="match status" value="1"/>
</dbReference>
<protein>
    <submittedName>
        <fullName evidence="3">DNA invertase Pin-like site-specific DNA recombinase</fullName>
    </submittedName>
</protein>
<dbReference type="InterPro" id="IPR038109">
    <property type="entry name" value="DNA_bind_recomb_sf"/>
</dbReference>